<keyword evidence="3 9" id="KW-0963">Cytoplasm</keyword>
<dbReference type="GO" id="GO:0055129">
    <property type="term" value="P:L-proline biosynthetic process"/>
    <property type="evidence" value="ECO:0007669"/>
    <property type="project" value="UniProtKB-UniRule"/>
</dbReference>
<dbReference type="NCBIfam" id="TIGR00112">
    <property type="entry name" value="proC"/>
    <property type="match status" value="1"/>
</dbReference>
<dbReference type="PATRIC" id="fig|281456.6.peg.3408"/>
<evidence type="ECO:0000256" key="3">
    <source>
        <dbReference type="ARBA" id="ARBA00022490"/>
    </source>
</evidence>
<dbReference type="PROSITE" id="PS00521">
    <property type="entry name" value="P5CR"/>
    <property type="match status" value="1"/>
</dbReference>
<protein>
    <recommendedName>
        <fullName evidence="9 10">Pyrroline-5-carboxylate reductase</fullName>
        <shortName evidence="9">P5C reductase</shortName>
        <shortName evidence="9">P5CR</shortName>
        <ecNumber evidence="9 10">1.5.1.2</ecNumber>
    </recommendedName>
    <alternativeName>
        <fullName evidence="9">PCA reductase</fullName>
    </alternativeName>
</protein>
<evidence type="ECO:0000256" key="5">
    <source>
        <dbReference type="ARBA" id="ARBA00022650"/>
    </source>
</evidence>
<feature type="binding site" evidence="11">
    <location>
        <begin position="73"/>
        <end position="76"/>
    </location>
    <ligand>
        <name>NADP(+)</name>
        <dbReference type="ChEBI" id="CHEBI:58349"/>
    </ligand>
</feature>
<evidence type="ECO:0000256" key="11">
    <source>
        <dbReference type="PIRSR" id="PIRSR000193-1"/>
    </source>
</evidence>
<gene>
    <name evidence="9" type="primary">proC</name>
    <name evidence="15" type="ORF">Tfer_3234</name>
</gene>
<accession>A0A0L6VZG0</accession>
<sequence length="274" mass="28657">MSLADKTIGFIGAGAMAEAILAGLLSSDLTKPEKVFISDVDFTRRDYVKTRFSVNVAQNNTDLVKRSDIVVLAVKPFILQDVLTEIAGSVQTDQLMVSIAAGLSTGYISSFFKSRVPVIRVMPNTPSLVGEGASALAAGEFAGEEHLALALELFNSVGRAYTVSEQAMDAVTGLSGSGPAYMYLIIEAMADAGVKAGLPRKIALELSAQTMLGAAKMVLETGEHPAVLKDKVTTPGGTTIAGLHTLEQGKLRATIIDAVIAATQKSKELGAVTK</sequence>
<evidence type="ECO:0000256" key="7">
    <source>
        <dbReference type="ARBA" id="ARBA00023002"/>
    </source>
</evidence>
<evidence type="ECO:0000256" key="10">
    <source>
        <dbReference type="NCBIfam" id="TIGR00112"/>
    </source>
</evidence>
<dbReference type="AlphaFoldDB" id="A0A0L6VZG0"/>
<dbReference type="Pfam" id="PF03807">
    <property type="entry name" value="F420_oxidored"/>
    <property type="match status" value="1"/>
</dbReference>
<name>A0A0L6VZG0_9FIRM</name>
<dbReference type="Gene3D" id="1.10.3730.10">
    <property type="entry name" value="ProC C-terminal domain-like"/>
    <property type="match status" value="1"/>
</dbReference>
<comment type="function">
    <text evidence="8 9">Catalyzes the reduction of 1-pyrroline-5-carboxylate (PCA) to L-proline.</text>
</comment>
<keyword evidence="5 9" id="KW-0641">Proline biosynthesis</keyword>
<dbReference type="HAMAP" id="MF_01925">
    <property type="entry name" value="P5C_reductase"/>
    <property type="match status" value="1"/>
</dbReference>
<comment type="catalytic activity">
    <reaction evidence="9">
        <text>L-proline + NAD(+) = (S)-1-pyrroline-5-carboxylate + NADH + 2 H(+)</text>
        <dbReference type="Rhea" id="RHEA:14105"/>
        <dbReference type="ChEBI" id="CHEBI:15378"/>
        <dbReference type="ChEBI" id="CHEBI:17388"/>
        <dbReference type="ChEBI" id="CHEBI:57540"/>
        <dbReference type="ChEBI" id="CHEBI:57945"/>
        <dbReference type="ChEBI" id="CHEBI:60039"/>
        <dbReference type="EC" id="1.5.1.2"/>
    </reaction>
</comment>
<comment type="catalytic activity">
    <reaction evidence="9 12">
        <text>L-proline + NADP(+) = (S)-1-pyrroline-5-carboxylate + NADPH + 2 H(+)</text>
        <dbReference type="Rhea" id="RHEA:14109"/>
        <dbReference type="ChEBI" id="CHEBI:15378"/>
        <dbReference type="ChEBI" id="CHEBI:17388"/>
        <dbReference type="ChEBI" id="CHEBI:57783"/>
        <dbReference type="ChEBI" id="CHEBI:58349"/>
        <dbReference type="ChEBI" id="CHEBI:60039"/>
        <dbReference type="EC" id="1.5.1.2"/>
    </reaction>
</comment>
<dbReference type="UniPathway" id="UPA00098">
    <property type="reaction ID" value="UER00361"/>
</dbReference>
<dbReference type="PIRSF" id="PIRSF000193">
    <property type="entry name" value="Pyrrol-5-carb_rd"/>
    <property type="match status" value="1"/>
</dbReference>
<dbReference type="FunFam" id="1.10.3730.10:FF:000001">
    <property type="entry name" value="Pyrroline-5-carboxylate reductase"/>
    <property type="match status" value="1"/>
</dbReference>
<dbReference type="InterPro" id="IPR053790">
    <property type="entry name" value="P5CR-like_CS"/>
</dbReference>
<keyword evidence="7 9" id="KW-0560">Oxidoreductase</keyword>
<comment type="caution">
    <text evidence="15">The sequence shown here is derived from an EMBL/GenBank/DDBJ whole genome shotgun (WGS) entry which is preliminary data.</text>
</comment>
<proteinExistence type="inferred from homology"/>
<dbReference type="EMBL" id="LGTE01000042">
    <property type="protein sequence ID" value="KNZ68234.1"/>
    <property type="molecule type" value="Genomic_DNA"/>
</dbReference>
<dbReference type="SUPFAM" id="SSF48179">
    <property type="entry name" value="6-phosphogluconate dehydrogenase C-terminal domain-like"/>
    <property type="match status" value="1"/>
</dbReference>
<dbReference type="EC" id="1.5.1.2" evidence="9 10"/>
<comment type="similarity">
    <text evidence="2 9 12">Belongs to the pyrroline-5-carboxylate reductase family.</text>
</comment>
<evidence type="ECO:0000256" key="8">
    <source>
        <dbReference type="ARBA" id="ARBA00058118"/>
    </source>
</evidence>
<feature type="binding site" evidence="11">
    <location>
        <position position="60"/>
    </location>
    <ligand>
        <name>NADPH</name>
        <dbReference type="ChEBI" id="CHEBI:57783"/>
    </ligand>
</feature>
<dbReference type="PANTHER" id="PTHR11645">
    <property type="entry name" value="PYRROLINE-5-CARBOXYLATE REDUCTASE"/>
    <property type="match status" value="1"/>
</dbReference>
<dbReference type="Pfam" id="PF14748">
    <property type="entry name" value="P5CR_dimer"/>
    <property type="match status" value="1"/>
</dbReference>
<reference evidence="16" key="1">
    <citation type="submission" date="2015-07" db="EMBL/GenBank/DDBJ databases">
        <title>Complete Genome of Thermincola ferriacetica strain Z-0001T.</title>
        <authorList>
            <person name="Lusk B."/>
            <person name="Badalamenti J.P."/>
            <person name="Parameswaran P."/>
            <person name="Bond D.R."/>
            <person name="Torres C.I."/>
        </authorList>
    </citation>
    <scope>NUCLEOTIDE SEQUENCE [LARGE SCALE GENOMIC DNA]</scope>
    <source>
        <strain evidence="16">Z-0001</strain>
    </source>
</reference>
<dbReference type="Proteomes" id="UP000037175">
    <property type="component" value="Unassembled WGS sequence"/>
</dbReference>
<evidence type="ECO:0000256" key="4">
    <source>
        <dbReference type="ARBA" id="ARBA00022605"/>
    </source>
</evidence>
<keyword evidence="4 9" id="KW-0028">Amino-acid biosynthesis</keyword>
<evidence type="ECO:0000256" key="9">
    <source>
        <dbReference type="HAMAP-Rule" id="MF_01925"/>
    </source>
</evidence>
<evidence type="ECO:0000256" key="2">
    <source>
        <dbReference type="ARBA" id="ARBA00005525"/>
    </source>
</evidence>
<feature type="domain" description="Pyrroline-5-carboxylate reductase dimerisation" evidence="14">
    <location>
        <begin position="165"/>
        <end position="269"/>
    </location>
</feature>
<dbReference type="FunFam" id="3.40.50.720:FF:000190">
    <property type="entry name" value="Pyrroline-5-carboxylate reductase"/>
    <property type="match status" value="1"/>
</dbReference>
<dbReference type="SUPFAM" id="SSF51735">
    <property type="entry name" value="NAD(P)-binding Rossmann-fold domains"/>
    <property type="match status" value="1"/>
</dbReference>
<dbReference type="InterPro" id="IPR036291">
    <property type="entry name" value="NAD(P)-bd_dom_sf"/>
</dbReference>
<dbReference type="RefSeq" id="WP_052219144.1">
    <property type="nucleotide sequence ID" value="NZ_LGTE01000042.1"/>
</dbReference>
<dbReference type="InterPro" id="IPR000304">
    <property type="entry name" value="Pyrroline-COOH_reductase"/>
</dbReference>
<feature type="binding site" evidence="11">
    <location>
        <begin position="11"/>
        <end position="16"/>
    </location>
    <ligand>
        <name>NADP(+)</name>
        <dbReference type="ChEBI" id="CHEBI:58349"/>
    </ligand>
</feature>
<dbReference type="InterPro" id="IPR029036">
    <property type="entry name" value="P5CR_dimer"/>
</dbReference>
<dbReference type="InterPro" id="IPR008927">
    <property type="entry name" value="6-PGluconate_DH-like_C_sf"/>
</dbReference>
<dbReference type="GO" id="GO:0004735">
    <property type="term" value="F:pyrroline-5-carboxylate reductase activity"/>
    <property type="evidence" value="ECO:0007669"/>
    <property type="project" value="UniProtKB-UniRule"/>
</dbReference>
<comment type="pathway">
    <text evidence="9 12">Amino-acid biosynthesis; L-proline biosynthesis; L-proline from L-glutamate 5-semialdehyde: step 1/1.</text>
</comment>
<dbReference type="Gene3D" id="3.40.50.720">
    <property type="entry name" value="NAD(P)-binding Rossmann-like Domain"/>
    <property type="match status" value="1"/>
</dbReference>
<dbReference type="PANTHER" id="PTHR11645:SF0">
    <property type="entry name" value="PYRROLINE-5-CARBOXYLATE REDUCTASE 3"/>
    <property type="match status" value="1"/>
</dbReference>
<keyword evidence="16" id="KW-1185">Reference proteome</keyword>
<evidence type="ECO:0000259" key="13">
    <source>
        <dbReference type="Pfam" id="PF03807"/>
    </source>
</evidence>
<comment type="subcellular location">
    <subcellularLocation>
        <location evidence="1 9">Cytoplasm</location>
    </subcellularLocation>
</comment>
<evidence type="ECO:0000259" key="14">
    <source>
        <dbReference type="Pfam" id="PF14748"/>
    </source>
</evidence>
<keyword evidence="6 9" id="KW-0521">NADP</keyword>
<evidence type="ECO:0000256" key="12">
    <source>
        <dbReference type="RuleBase" id="RU003903"/>
    </source>
</evidence>
<feature type="domain" description="Pyrroline-5-carboxylate reductase catalytic N-terminal" evidence="13">
    <location>
        <begin position="7"/>
        <end position="102"/>
    </location>
</feature>
<organism evidence="15 16">
    <name type="scientific">Thermincola ferriacetica</name>
    <dbReference type="NCBI Taxonomy" id="281456"/>
    <lineage>
        <taxon>Bacteria</taxon>
        <taxon>Bacillati</taxon>
        <taxon>Bacillota</taxon>
        <taxon>Clostridia</taxon>
        <taxon>Eubacteriales</taxon>
        <taxon>Thermincolaceae</taxon>
        <taxon>Thermincola</taxon>
    </lineage>
</organism>
<dbReference type="InterPro" id="IPR028939">
    <property type="entry name" value="P5C_Rdtase_cat_N"/>
</dbReference>
<evidence type="ECO:0000313" key="15">
    <source>
        <dbReference type="EMBL" id="KNZ68234.1"/>
    </source>
</evidence>
<evidence type="ECO:0000313" key="16">
    <source>
        <dbReference type="Proteomes" id="UP000037175"/>
    </source>
</evidence>
<evidence type="ECO:0000256" key="1">
    <source>
        <dbReference type="ARBA" id="ARBA00004496"/>
    </source>
</evidence>
<dbReference type="GO" id="GO:0005737">
    <property type="term" value="C:cytoplasm"/>
    <property type="evidence" value="ECO:0007669"/>
    <property type="project" value="UniProtKB-SubCell"/>
</dbReference>
<evidence type="ECO:0000256" key="6">
    <source>
        <dbReference type="ARBA" id="ARBA00022857"/>
    </source>
</evidence>